<accession>A0A0N9IBA7</accession>
<protein>
    <recommendedName>
        <fullName evidence="4">Small secreted protein</fullName>
    </recommendedName>
</protein>
<dbReference type="Proteomes" id="UP000063699">
    <property type="component" value="Chromosome"/>
</dbReference>
<organism evidence="2 3">
    <name type="scientific">Kibdelosporangium phytohabitans</name>
    <dbReference type="NCBI Taxonomy" id="860235"/>
    <lineage>
        <taxon>Bacteria</taxon>
        <taxon>Bacillati</taxon>
        <taxon>Actinomycetota</taxon>
        <taxon>Actinomycetes</taxon>
        <taxon>Pseudonocardiales</taxon>
        <taxon>Pseudonocardiaceae</taxon>
        <taxon>Kibdelosporangium</taxon>
    </lineage>
</organism>
<dbReference type="KEGG" id="kphy:AOZ06_39250"/>
<feature type="region of interest" description="Disordered" evidence="1">
    <location>
        <begin position="164"/>
        <end position="186"/>
    </location>
</feature>
<dbReference type="AlphaFoldDB" id="A0A0N9IBA7"/>
<name>A0A0N9IBA7_9PSEU</name>
<evidence type="ECO:0000313" key="2">
    <source>
        <dbReference type="EMBL" id="ALG12107.1"/>
    </source>
</evidence>
<evidence type="ECO:0000256" key="1">
    <source>
        <dbReference type="SAM" id="MobiDB-lite"/>
    </source>
</evidence>
<dbReference type="OrthoDB" id="3637233at2"/>
<evidence type="ECO:0000313" key="3">
    <source>
        <dbReference type="Proteomes" id="UP000063699"/>
    </source>
</evidence>
<reference evidence="2 3" key="1">
    <citation type="submission" date="2015-07" db="EMBL/GenBank/DDBJ databases">
        <title>Genome sequencing of Kibdelosporangium phytohabitans.</title>
        <authorList>
            <person name="Qin S."/>
            <person name="Xing K."/>
        </authorList>
    </citation>
    <scope>NUCLEOTIDE SEQUENCE [LARGE SCALE GENOMIC DNA]</scope>
    <source>
        <strain evidence="2 3">KLBMP1111</strain>
    </source>
</reference>
<keyword evidence="3" id="KW-1185">Reference proteome</keyword>
<dbReference type="RefSeq" id="WP_054294003.1">
    <property type="nucleotide sequence ID" value="NZ_CP012752.1"/>
</dbReference>
<proteinExistence type="predicted"/>
<evidence type="ECO:0008006" key="4">
    <source>
        <dbReference type="Google" id="ProtNLM"/>
    </source>
</evidence>
<gene>
    <name evidence="2" type="ORF">AOZ06_39250</name>
</gene>
<feature type="compositionally biased region" description="Polar residues" evidence="1">
    <location>
        <begin position="177"/>
        <end position="186"/>
    </location>
</feature>
<sequence>MRRKVGVLGVIGVGLCLHLSGCAGGSSSGSQPPPPAKPDPAVWINDFCGAILPLGDLGQQQAPKPAQGDLAAAKQAVSDSLGKIKDALSPAIEDLGKLGPAPEPAGEQAKAKLLEVFTPAHQQAVDAKAKLDAAPVSAAPVQEAATALVSVGDKLTSLEKPLADLQSSPQLDGAAKQSANCQKLEK</sequence>
<dbReference type="EMBL" id="CP012752">
    <property type="protein sequence ID" value="ALG12107.1"/>
    <property type="molecule type" value="Genomic_DNA"/>
</dbReference>